<dbReference type="SUPFAM" id="SSF56784">
    <property type="entry name" value="HAD-like"/>
    <property type="match status" value="1"/>
</dbReference>
<dbReference type="EMBL" id="JBHSJO010000003">
    <property type="protein sequence ID" value="MFC5020388.1"/>
    <property type="molecule type" value="Genomic_DNA"/>
</dbReference>
<dbReference type="InterPro" id="IPR036412">
    <property type="entry name" value="HAD-like_sf"/>
</dbReference>
<dbReference type="RefSeq" id="WP_344505079.1">
    <property type="nucleotide sequence ID" value="NZ_BAAATN010000022.1"/>
</dbReference>
<dbReference type="Gene3D" id="3.40.50.1000">
    <property type="entry name" value="HAD superfamily/HAD-like"/>
    <property type="match status" value="1"/>
</dbReference>
<evidence type="ECO:0000313" key="2">
    <source>
        <dbReference type="Proteomes" id="UP001595855"/>
    </source>
</evidence>
<name>A0ABV9X6K4_9ACTN</name>
<dbReference type="Proteomes" id="UP001595855">
    <property type="component" value="Unassembled WGS sequence"/>
</dbReference>
<sequence length="232" mass="25956">MKRSFARLRLAAVNIDGVLLNDTFSPVIHDFVVRRGGRYTAQTERAIFSQPQHTAGLRMAEAVPEPLTGEQALRAYFAEREEYLERHPVALSEGAVELLHRLRSLGLRVVCYGGLAKSHFDTHLGAYADLFDDPGYVCTNDFRPGIHEIITQTFGLKHDEALVIDDVARVAEEARALNVPFIGRPSTFVHSFQRSLMAEAGVRHVVNRLDEVDAELLHRIDADAAAGRSWER</sequence>
<reference evidence="2" key="1">
    <citation type="journal article" date="2019" name="Int. J. Syst. Evol. Microbiol.">
        <title>The Global Catalogue of Microorganisms (GCM) 10K type strain sequencing project: providing services to taxonomists for standard genome sequencing and annotation.</title>
        <authorList>
            <consortium name="The Broad Institute Genomics Platform"/>
            <consortium name="The Broad Institute Genome Sequencing Center for Infectious Disease"/>
            <person name="Wu L."/>
            <person name="Ma J."/>
        </authorList>
    </citation>
    <scope>NUCLEOTIDE SEQUENCE [LARGE SCALE GENOMIC DNA]</scope>
    <source>
        <strain evidence="2">CGMCC 4.1542</strain>
    </source>
</reference>
<evidence type="ECO:0000313" key="1">
    <source>
        <dbReference type="EMBL" id="MFC5020388.1"/>
    </source>
</evidence>
<gene>
    <name evidence="1" type="ORF">ACFPRC_36855</name>
</gene>
<proteinExistence type="predicted"/>
<comment type="caution">
    <text evidence="1">The sequence shown here is derived from an EMBL/GenBank/DDBJ whole genome shotgun (WGS) entry which is preliminary data.</text>
</comment>
<accession>A0ABV9X6K4</accession>
<protein>
    <submittedName>
        <fullName evidence="1">HAD family phosphatase</fullName>
    </submittedName>
</protein>
<organism evidence="1 2">
    <name type="scientific">Streptomyces lienomycini</name>
    <dbReference type="NCBI Taxonomy" id="284035"/>
    <lineage>
        <taxon>Bacteria</taxon>
        <taxon>Bacillati</taxon>
        <taxon>Actinomycetota</taxon>
        <taxon>Actinomycetes</taxon>
        <taxon>Kitasatosporales</taxon>
        <taxon>Streptomycetaceae</taxon>
        <taxon>Streptomyces</taxon>
    </lineage>
</organism>
<dbReference type="InterPro" id="IPR023214">
    <property type="entry name" value="HAD_sf"/>
</dbReference>
<keyword evidence="2" id="KW-1185">Reference proteome</keyword>